<reference evidence="4" key="1">
    <citation type="journal article" date="2012" name="Science">
        <title>Fermentation, hydrogen, and sulfur metabolism in multiple uncultivated bacterial phyla.</title>
        <authorList>
            <person name="Wrighton K.C."/>
            <person name="Thomas B.C."/>
            <person name="Sharon I."/>
            <person name="Miller C.S."/>
            <person name="Castelle C.J."/>
            <person name="VerBerkmoes N.C."/>
            <person name="Wilkins M.J."/>
            <person name="Hettich R.L."/>
            <person name="Lipton M.S."/>
            <person name="Williams K.H."/>
            <person name="Long P.E."/>
            <person name="Banfield J.F."/>
        </authorList>
    </citation>
    <scope>NUCLEOTIDE SEQUENCE [LARGE SCALE GENOMIC DNA]</scope>
</reference>
<organism evidence="4">
    <name type="scientific">uncultured bacterium</name>
    <name type="common">gcode 4</name>
    <dbReference type="NCBI Taxonomy" id="1234023"/>
    <lineage>
        <taxon>Bacteria</taxon>
        <taxon>environmental samples</taxon>
    </lineage>
</organism>
<dbReference type="InterPro" id="IPR008979">
    <property type="entry name" value="Galactose-bd-like_sf"/>
</dbReference>
<evidence type="ECO:0000256" key="2">
    <source>
        <dbReference type="ARBA" id="ARBA00022729"/>
    </source>
</evidence>
<dbReference type="AlphaFoldDB" id="K2H303"/>
<dbReference type="EMBL" id="AMFJ01000025">
    <property type="protein sequence ID" value="EKE30210.1"/>
    <property type="molecule type" value="Genomic_DNA"/>
</dbReference>
<dbReference type="PANTHER" id="PTHR34216">
    <property type="match status" value="1"/>
</dbReference>
<dbReference type="Pfam" id="PF01522">
    <property type="entry name" value="Polysacc_deac_1"/>
    <property type="match status" value="2"/>
</dbReference>
<dbReference type="SUPFAM" id="SSF88713">
    <property type="entry name" value="Glycoside hydrolase/deacetylase"/>
    <property type="match status" value="1"/>
</dbReference>
<gene>
    <name evidence="4" type="ORF">ACD_2C00025G0001</name>
</gene>
<dbReference type="GO" id="GO:0005975">
    <property type="term" value="P:carbohydrate metabolic process"/>
    <property type="evidence" value="ECO:0007669"/>
    <property type="project" value="InterPro"/>
</dbReference>
<name>K2H303_9BACT</name>
<dbReference type="PANTHER" id="PTHR34216:SF3">
    <property type="entry name" value="POLY-BETA-1,6-N-ACETYL-D-GLUCOSAMINE N-DEACETYLASE"/>
    <property type="match status" value="1"/>
</dbReference>
<feature type="domain" description="NodB homology" evidence="3">
    <location>
        <begin position="515"/>
        <end position="882"/>
    </location>
</feature>
<dbReference type="SUPFAM" id="SSF49785">
    <property type="entry name" value="Galactose-binding domain-like"/>
    <property type="match status" value="1"/>
</dbReference>
<dbReference type="InterPro" id="IPR051398">
    <property type="entry name" value="Polysacch_Deacetylase"/>
</dbReference>
<dbReference type="PROSITE" id="PS51677">
    <property type="entry name" value="NODB"/>
    <property type="match status" value="1"/>
</dbReference>
<proteinExistence type="predicted"/>
<dbReference type="InterPro" id="IPR011330">
    <property type="entry name" value="Glyco_hydro/deAcase_b/a-brl"/>
</dbReference>
<protein>
    <submittedName>
        <fullName evidence="4">Fibronectin type III protein</fullName>
    </submittedName>
</protein>
<dbReference type="CDD" id="cd10918">
    <property type="entry name" value="CE4_NodB_like_5s_6s"/>
    <property type="match status" value="1"/>
</dbReference>
<dbReference type="Gene3D" id="3.20.20.370">
    <property type="entry name" value="Glycoside hydrolase/deacetylase"/>
    <property type="match status" value="1"/>
</dbReference>
<dbReference type="Gene3D" id="2.60.40.10">
    <property type="entry name" value="Immunoglobulins"/>
    <property type="match status" value="4"/>
</dbReference>
<dbReference type="Pfam" id="PF17957">
    <property type="entry name" value="Big_7"/>
    <property type="match status" value="3"/>
</dbReference>
<evidence type="ECO:0000259" key="3">
    <source>
        <dbReference type="PROSITE" id="PS51677"/>
    </source>
</evidence>
<evidence type="ECO:0000256" key="1">
    <source>
        <dbReference type="ARBA" id="ARBA00004613"/>
    </source>
</evidence>
<keyword evidence="2" id="KW-0732">Signal</keyword>
<dbReference type="InterPro" id="IPR002509">
    <property type="entry name" value="NODB_dom"/>
</dbReference>
<comment type="caution">
    <text evidence="4">The sequence shown here is derived from an EMBL/GenBank/DDBJ whole genome shotgun (WGS) entry which is preliminary data.</text>
</comment>
<comment type="subcellular location">
    <subcellularLocation>
        <location evidence="1">Secreted</location>
    </subcellularLocation>
</comment>
<dbReference type="GO" id="GO:0005576">
    <property type="term" value="C:extracellular region"/>
    <property type="evidence" value="ECO:0007669"/>
    <property type="project" value="UniProtKB-SubCell"/>
</dbReference>
<accession>K2H303</accession>
<dbReference type="GO" id="GO:0016810">
    <property type="term" value="F:hydrolase activity, acting on carbon-nitrogen (but not peptide) bonds"/>
    <property type="evidence" value="ECO:0007669"/>
    <property type="project" value="InterPro"/>
</dbReference>
<evidence type="ECO:0000313" key="4">
    <source>
        <dbReference type="EMBL" id="EKE30210.1"/>
    </source>
</evidence>
<sequence length="882" mass="97824">MAPYVHNLSLSWVTNGLHTLTAKARDAAGNSTISAQITINVLPQIMSDTQAPSISLISPADNSVVKGTVILSSSWTDNIWITGVRYMLDWVEIGPELISAPYSYSLNTLSGITNWPHKIIAKARDAAMNSGTSPEITINVSNSVADIIVPTAAWNEPPANATISGAVLLSVTATDNVWVTWLMFFVDNIPFGSGSVGTWSLSDYTLTIDSTTLTNWSHSLYAEAYDLAKNIWKTSMIQVNVNNPVPDAIAPVVSITSPRNWAILTWTSSITISATDNIGVEFVHYSVTNGKDEVIWQIASAPFVIHLSSGALLNGSHTISVYAQDKAGNIWNAAPVNFNTFNAPTEPLAPNLILNPSLETWTWALPDYWYTGNWGTNTSIFKYPVPWIDWLNAADLNISAYTDGDAKWYFEDVAVVPWKAYTFSDQYISTTTSTLTARFTTSTGTLIYVDIVSNLPASATWVTTTQTVTIPADVAKMTIFHLVNSVWSLTVDNMSLRLSSAWSSWWVDPNGFPTGMVSLTFDDWWGSQYDNALPILNWAGLKGSFFIITNEMKNAINANRISNPSFEVVSPWNDPSDWISSKSGVNDAAFEYPVTWVSGGKASKVSISSYTSWDAKWQFNNTTVANGEMYNFTDQYIATVPTTVTVEYTLNNGTIQIVDLGTVKASPTWAIASFTFTPPTNVKSLTIYHRISSIGSLTTDDHHLDLSQDYMNMAQVQDMYRSGQEVSSHTQTHPFLTQLTPEKASAEIATSRQDLINVGITPSDTFVYPYGDYNAAVIQTTKDAWYIGARSVDEWYNNMLTDKYALKIQQVNNTTTPEQWESWTQTAIANHTWLILMFHQVDQQNDQYGARPEDLQTYVDYLKSNWIPTVTLKQWLEMMVPQ</sequence>
<dbReference type="InterPro" id="IPR013783">
    <property type="entry name" value="Ig-like_fold"/>
</dbReference>